<evidence type="ECO:0000313" key="3">
    <source>
        <dbReference type="Proteomes" id="UP001501637"/>
    </source>
</evidence>
<evidence type="ECO:0000313" key="2">
    <source>
        <dbReference type="EMBL" id="GAA3120590.1"/>
    </source>
</evidence>
<organism evidence="2 3">
    <name type="scientific">Streptomyces rectiviolaceus</name>
    <dbReference type="NCBI Taxonomy" id="332591"/>
    <lineage>
        <taxon>Bacteria</taxon>
        <taxon>Bacillati</taxon>
        <taxon>Actinomycetota</taxon>
        <taxon>Actinomycetes</taxon>
        <taxon>Kitasatosporales</taxon>
        <taxon>Streptomycetaceae</taxon>
        <taxon>Streptomyces</taxon>
    </lineage>
</organism>
<feature type="region of interest" description="Disordered" evidence="1">
    <location>
        <begin position="1"/>
        <end position="50"/>
    </location>
</feature>
<dbReference type="RefSeq" id="WP_344523780.1">
    <property type="nucleotide sequence ID" value="NZ_BAAAUG010000086.1"/>
</dbReference>
<comment type="caution">
    <text evidence="2">The sequence shown here is derived from an EMBL/GenBank/DDBJ whole genome shotgun (WGS) entry which is preliminary data.</text>
</comment>
<accession>A0ABP6MQ63</accession>
<protein>
    <submittedName>
        <fullName evidence="2">Uncharacterized protein</fullName>
    </submittedName>
</protein>
<reference evidence="3" key="1">
    <citation type="journal article" date="2019" name="Int. J. Syst. Evol. Microbiol.">
        <title>The Global Catalogue of Microorganisms (GCM) 10K type strain sequencing project: providing services to taxonomists for standard genome sequencing and annotation.</title>
        <authorList>
            <consortium name="The Broad Institute Genomics Platform"/>
            <consortium name="The Broad Institute Genome Sequencing Center for Infectious Disease"/>
            <person name="Wu L."/>
            <person name="Ma J."/>
        </authorList>
    </citation>
    <scope>NUCLEOTIDE SEQUENCE [LARGE SCALE GENOMIC DNA]</scope>
    <source>
        <strain evidence="3">JCM 9092</strain>
    </source>
</reference>
<name>A0ABP6MQ63_9ACTN</name>
<feature type="compositionally biased region" description="Basic and acidic residues" evidence="1">
    <location>
        <begin position="1"/>
        <end position="22"/>
    </location>
</feature>
<gene>
    <name evidence="2" type="ORF">GCM10010449_48320</name>
</gene>
<dbReference type="Proteomes" id="UP001501637">
    <property type="component" value="Unassembled WGS sequence"/>
</dbReference>
<evidence type="ECO:0000256" key="1">
    <source>
        <dbReference type="SAM" id="MobiDB-lite"/>
    </source>
</evidence>
<proteinExistence type="predicted"/>
<keyword evidence="3" id="KW-1185">Reference proteome</keyword>
<dbReference type="EMBL" id="BAAAUG010000086">
    <property type="protein sequence ID" value="GAA3120590.1"/>
    <property type="molecule type" value="Genomic_DNA"/>
</dbReference>
<sequence length="135" mass="15175">MTDARHLTPHETPHEKPHERTTAPHAPATGVGARSGAPTAAPGIPDSVLLPQDERDKLGLRLQQALSTFVESPRQAVEEADSLFDDAVRHLTETLTERRRTLRASWQGQETEAQTEELRLALRQYRESLERLLRV</sequence>